<comment type="caution">
    <text evidence="1">The sequence shown here is derived from an EMBL/GenBank/DDBJ whole genome shotgun (WGS) entry which is preliminary data.</text>
</comment>
<organism evidence="1 2">
    <name type="scientific">Salix purpurea</name>
    <name type="common">Purple osier willow</name>
    <dbReference type="NCBI Taxonomy" id="77065"/>
    <lineage>
        <taxon>Eukaryota</taxon>
        <taxon>Viridiplantae</taxon>
        <taxon>Streptophyta</taxon>
        <taxon>Embryophyta</taxon>
        <taxon>Tracheophyta</taxon>
        <taxon>Spermatophyta</taxon>
        <taxon>Magnoliopsida</taxon>
        <taxon>eudicotyledons</taxon>
        <taxon>Gunneridae</taxon>
        <taxon>Pentapetalae</taxon>
        <taxon>rosids</taxon>
        <taxon>fabids</taxon>
        <taxon>Malpighiales</taxon>
        <taxon>Salicaceae</taxon>
        <taxon>Saliceae</taxon>
        <taxon>Salix</taxon>
    </lineage>
</organism>
<keyword evidence="2" id="KW-1185">Reference proteome</keyword>
<dbReference type="EMBL" id="JAPFFK010000015">
    <property type="protein sequence ID" value="KAJ6712331.1"/>
    <property type="molecule type" value="Genomic_DNA"/>
</dbReference>
<gene>
    <name evidence="1" type="ORF">OIU79_008533</name>
</gene>
<evidence type="ECO:0000313" key="1">
    <source>
        <dbReference type="EMBL" id="KAJ6712331.1"/>
    </source>
</evidence>
<accession>A0A9Q0YW53</accession>
<proteinExistence type="predicted"/>
<reference evidence="1" key="2">
    <citation type="journal article" date="2023" name="Int. J. Mol. Sci.">
        <title>De Novo Assembly and Annotation of 11 Diverse Shrub Willow (Salix) Genomes Reveals Novel Gene Organization in Sex-Linked Regions.</title>
        <authorList>
            <person name="Hyden B."/>
            <person name="Feng K."/>
            <person name="Yates T.B."/>
            <person name="Jawdy S."/>
            <person name="Cereghino C."/>
            <person name="Smart L.B."/>
            <person name="Muchero W."/>
        </authorList>
    </citation>
    <scope>NUCLEOTIDE SEQUENCE</scope>
    <source>
        <tissue evidence="1">Shoot tip</tissue>
    </source>
</reference>
<name>A0A9Q0YW53_SALPP</name>
<dbReference type="Proteomes" id="UP001151532">
    <property type="component" value="Chromosome 1"/>
</dbReference>
<dbReference type="AlphaFoldDB" id="A0A9Q0YW53"/>
<reference evidence="1" key="1">
    <citation type="submission" date="2022-11" db="EMBL/GenBank/DDBJ databases">
        <authorList>
            <person name="Hyden B.L."/>
            <person name="Feng K."/>
            <person name="Yates T."/>
            <person name="Jawdy S."/>
            <person name="Smart L.B."/>
            <person name="Muchero W."/>
        </authorList>
    </citation>
    <scope>NUCLEOTIDE SEQUENCE</scope>
    <source>
        <tissue evidence="1">Shoot tip</tissue>
    </source>
</reference>
<evidence type="ECO:0000313" key="2">
    <source>
        <dbReference type="Proteomes" id="UP001151532"/>
    </source>
</evidence>
<sequence length="46" mass="5594">MWEDLKLDKSILLETQPCLLLYQQEEGLNHQCLYLLFWSVDILRLK</sequence>
<protein>
    <submittedName>
        <fullName evidence="1">Uncharacterized protein</fullName>
    </submittedName>
</protein>